<accession>A0AAV7JW24</accession>
<reference evidence="3 4" key="1">
    <citation type="journal article" date="2023" name="BMC Biol.">
        <title>The compact genome of the sponge Oopsacas minuta (Hexactinellida) is lacking key metazoan core genes.</title>
        <authorList>
            <person name="Santini S."/>
            <person name="Schenkelaars Q."/>
            <person name="Jourda C."/>
            <person name="Duchesne M."/>
            <person name="Belahbib H."/>
            <person name="Rocher C."/>
            <person name="Selva M."/>
            <person name="Riesgo A."/>
            <person name="Vervoort M."/>
            <person name="Leys S.P."/>
            <person name="Kodjabachian L."/>
            <person name="Le Bivic A."/>
            <person name="Borchiellini C."/>
            <person name="Claverie J.M."/>
            <person name="Renard E."/>
        </authorList>
    </citation>
    <scope>NUCLEOTIDE SEQUENCE [LARGE SCALE GENOMIC DNA]</scope>
    <source>
        <strain evidence="3">SPO-2</strain>
    </source>
</reference>
<organism evidence="3 4">
    <name type="scientific">Oopsacas minuta</name>
    <dbReference type="NCBI Taxonomy" id="111878"/>
    <lineage>
        <taxon>Eukaryota</taxon>
        <taxon>Metazoa</taxon>
        <taxon>Porifera</taxon>
        <taxon>Hexactinellida</taxon>
        <taxon>Hexasterophora</taxon>
        <taxon>Lyssacinosida</taxon>
        <taxon>Leucopsacidae</taxon>
        <taxon>Oopsacas</taxon>
    </lineage>
</organism>
<protein>
    <recommendedName>
        <fullName evidence="5">Cleavage and polyadenylation specificity factor subunit 1</fullName>
    </recommendedName>
</protein>
<dbReference type="EMBL" id="JAKMXF010000295">
    <property type="protein sequence ID" value="KAI6653121.1"/>
    <property type="molecule type" value="Genomic_DNA"/>
</dbReference>
<dbReference type="InterPro" id="IPR058543">
    <property type="entry name" value="Beta-prop_RSE1/DDB1/CPSF1_2nd"/>
</dbReference>
<sequence length="1063" mass="120884">MNALLICTNLQKHINDTYILVKTDQFLIIGVYRELPIKIYLLPFSQVKNSDLSLSLVVYDLYNIVCIILGSRLGNSLLLKFFPISSPKIHSCEKCDKSNIDDHVDHVQETNNQLKEIKDDIDLEMYGLSIFSENELYFRIGSYTFEVCDSLTNISPIASMTIGQPLNISEEFSESVDSDLELVGCVGHSKNGSLAVLQKSIHPQLVTTSELIGSQDMWTLKTNADEFHRFLLISQTDSTMILQTGQEILELDQDQTGFCTNEKTIFAGNVLSNQLFIQVCSDSILLLENLKCLQSISMKQFDSQVLACSICDPFGVLLLESNKLIFFEVHCDKSIVLSIIPVRSSLVIVSLSLYVDNANIFTIQPSTVKNFDIAINGGTQMHQKNEDEQFNKESEKFPSYWLALVKDNGCLEILSLPKFNTVFMVRNFSFAPVLLIDCGHIDSDSGVSESVTSTKSIVQEILFTSLDIDGKSPYLLAIINNDLVLYKAFRISYSSHDGHLLFRFRRELVSILMNDRNTINIEECETANFENVYSIHRKISPPRFREFSNIGTYPGVFICGPYPQWIFKSHKGTYFIHPMSIDGPVESFACFHNENCKFGCIYYNREGILRIALLPTFLNLESPWPLRKVPLRCTSHFVAYHIESKTYALALSNKMKGNILIKSTGDDTEEFETVSKGPRFIYPYQEKYFIELFSPTNWEAIPNTRFELYPFEHVTALKSLHLRSQERASGLKIFICVGTTVLYGEDFTAKGRILIFDIIDVVPEPGKPLTRNRLKLLYDKEQIGPISAIDHVDGLLFTCIGKKIFMWNFKDTKELIGVAFIDAELYIHSAISLKNYILVADISKSIQLLQYREDQKSLSLISKDPYQLRVYSIEYVIDGNQLGFLVSDSSKNLHLFQYQPDDPGSIGGLRLIRQGDIHIGSHINSMFRIRCKPAVYSRSTAHHITGMALNEKRHVTFYSTLDGSIGLIVPLSEKTFRRLQTLQSRLVQCIQHPAGLNPKSYRLAHMLNRLQSSPQKNIIDGDLLWKYTYLGIKEKNELAKQIGTSSFQIMEDIRNIEQITNIF</sequence>
<feature type="domain" description="RSE1/DDB1/CPSF1 C-terminal" evidence="1">
    <location>
        <begin position="687"/>
        <end position="1028"/>
    </location>
</feature>
<keyword evidence="4" id="KW-1185">Reference proteome</keyword>
<dbReference type="AlphaFoldDB" id="A0AAV7JW24"/>
<comment type="caution">
    <text evidence="3">The sequence shown here is derived from an EMBL/GenBank/DDBJ whole genome shotgun (WGS) entry which is preliminary data.</text>
</comment>
<gene>
    <name evidence="3" type="ORF">LOD99_3957</name>
</gene>
<evidence type="ECO:0000313" key="4">
    <source>
        <dbReference type="Proteomes" id="UP001165289"/>
    </source>
</evidence>
<name>A0AAV7JW24_9METZ</name>
<dbReference type="InterPro" id="IPR004871">
    <property type="entry name" value="RSE1/DDB1/CPSF1_C"/>
</dbReference>
<dbReference type="GO" id="GO:0005634">
    <property type="term" value="C:nucleus"/>
    <property type="evidence" value="ECO:0007669"/>
    <property type="project" value="InterPro"/>
</dbReference>
<evidence type="ECO:0008006" key="5">
    <source>
        <dbReference type="Google" id="ProtNLM"/>
    </source>
</evidence>
<dbReference type="SUPFAM" id="SSF50978">
    <property type="entry name" value="WD40 repeat-like"/>
    <property type="match status" value="1"/>
</dbReference>
<dbReference type="Gene3D" id="1.10.150.910">
    <property type="match status" value="1"/>
</dbReference>
<evidence type="ECO:0000313" key="3">
    <source>
        <dbReference type="EMBL" id="KAI6653121.1"/>
    </source>
</evidence>
<dbReference type="Pfam" id="PF03178">
    <property type="entry name" value="CPSF_A"/>
    <property type="match status" value="1"/>
</dbReference>
<evidence type="ECO:0000259" key="1">
    <source>
        <dbReference type="Pfam" id="PF03178"/>
    </source>
</evidence>
<proteinExistence type="predicted"/>
<dbReference type="Pfam" id="PF23726">
    <property type="entry name" value="Beta-prop_RSE1_2nd"/>
    <property type="match status" value="1"/>
</dbReference>
<dbReference type="Proteomes" id="UP001165289">
    <property type="component" value="Unassembled WGS sequence"/>
</dbReference>
<evidence type="ECO:0000259" key="2">
    <source>
        <dbReference type="Pfam" id="PF23726"/>
    </source>
</evidence>
<dbReference type="InterPro" id="IPR050358">
    <property type="entry name" value="RSE1/DDB1/CFT1"/>
</dbReference>
<dbReference type="PANTHER" id="PTHR10644">
    <property type="entry name" value="DNA REPAIR/RNA PROCESSING CPSF FAMILY"/>
    <property type="match status" value="1"/>
</dbReference>
<dbReference type="Gene3D" id="2.130.10.10">
    <property type="entry name" value="YVTN repeat-like/Quinoprotein amine dehydrogenase"/>
    <property type="match status" value="1"/>
</dbReference>
<dbReference type="GO" id="GO:0003676">
    <property type="term" value="F:nucleic acid binding"/>
    <property type="evidence" value="ECO:0007669"/>
    <property type="project" value="InterPro"/>
</dbReference>
<dbReference type="FunFam" id="2.130.10.10:FF:000100">
    <property type="entry name" value="Cleavage and polyadenylation specificity factor subunit 1"/>
    <property type="match status" value="1"/>
</dbReference>
<dbReference type="InterPro" id="IPR015943">
    <property type="entry name" value="WD40/YVTN_repeat-like_dom_sf"/>
</dbReference>
<feature type="domain" description="RSE1/DDB1/CPSF1 second beta-propeller" evidence="2">
    <location>
        <begin position="203"/>
        <end position="612"/>
    </location>
</feature>
<dbReference type="InterPro" id="IPR036322">
    <property type="entry name" value="WD40_repeat_dom_sf"/>
</dbReference>